<dbReference type="PANTHER" id="PTHR13454">
    <property type="entry name" value="PROTEIN MCM10 HOMOLOG"/>
    <property type="match status" value="1"/>
</dbReference>
<accession>V5GIR6</accession>
<feature type="region of interest" description="Disordered" evidence="2">
    <location>
        <begin position="125"/>
        <end position="151"/>
    </location>
</feature>
<dbReference type="GeneID" id="27421078"/>
<feature type="region of interest" description="Disordered" evidence="2">
    <location>
        <begin position="357"/>
        <end position="397"/>
    </location>
</feature>
<evidence type="ECO:0000256" key="1">
    <source>
        <dbReference type="ARBA" id="ARBA00009679"/>
    </source>
</evidence>
<feature type="compositionally biased region" description="Basic residues" evidence="2">
    <location>
        <begin position="661"/>
        <end position="670"/>
    </location>
</feature>
<name>V5GIR6_KALBG</name>
<dbReference type="InterPro" id="IPR040184">
    <property type="entry name" value="Mcm10"/>
</dbReference>
<comment type="similarity">
    <text evidence="1">Belongs to the MCM10 family.</text>
</comment>
<dbReference type="InterPro" id="IPR015408">
    <property type="entry name" value="Znf_Mcm10/DnaG"/>
</dbReference>
<feature type="region of interest" description="Disordered" evidence="2">
    <location>
        <begin position="624"/>
        <end position="674"/>
    </location>
</feature>
<proteinExistence type="inferred from homology"/>
<sequence>MEPYSGHRLRHRQIPHSQLKEHLRHRYHIPPSLLYSVARPWPMRADGRAVNTFIHGDYEVPIDGDWIVIATIVEKSDLLVSKGFTMNAGDGNDPSSKGPTSSAADDDPLLFKDAGSDANGKLRLDLEPGNSDAFADASAKKSKPWQRRKAGDVELDDEYESRVANANLVNRSRKFVVLKLVDLGVNSTQGDGTGAAGRGDNYLSLVAYEADSIDTSVVHHNTNIRSEVTAAISATAAGTKKWINGSKGAFELLYKQAEGTLVAIMNPKVMRPYAPRGKGRDTESKMFRITPRCAEDCLIIGQAADYRRCSATKANGERCGSFVDIKARKQTGTSTCDFHLSRHMDSLARGRPEFAANSTSRFGNANGAPGSGVGPAASNSFSGRRGGGHAGDHDSAINKLSSKDEKHASNPFSRAALAKKLNSSFDNVGDGMDNNGGKVYVSQSPLVSALDADEEVRASDPSSWKYDISGRYGRGNTEKQGRLKKQIEEEQLMRKIEARFAPPPARPAKSQRDDADGDSGNEHDGPSKKKKPHEPKELAVLPNGTADMINAAYSTIDKRKQVAQQKAAAINAKKRKYTGVVDTSPATSESDSSKLKFMNLASTSAKRANTLLAGLPIAGLTRHSADADTANKSSSDSRSKLLSLAQNASASSASSSEPSLKLKRSHRPKLRLPTDEVGRVSKLKVLSGELVNLDDFEDDDWEDDLGDLKVPSAKTSEETEASGSLTDKIMQLRSQPHAEEDDSDLEII</sequence>
<dbReference type="EMBL" id="KI545884">
    <property type="protein sequence ID" value="EST05882.1"/>
    <property type="molecule type" value="Genomic_DNA"/>
</dbReference>
<dbReference type="Gene3D" id="2.40.50.140">
    <property type="entry name" value="Nucleic acid-binding proteins"/>
    <property type="match status" value="1"/>
</dbReference>
<evidence type="ECO:0000259" key="3">
    <source>
        <dbReference type="Pfam" id="PF09329"/>
    </source>
</evidence>
<dbReference type="PANTHER" id="PTHR13454:SF11">
    <property type="entry name" value="PROTEIN MCM10 HOMOLOG"/>
    <property type="match status" value="1"/>
</dbReference>
<feature type="region of interest" description="Disordered" evidence="2">
    <location>
        <begin position="87"/>
        <end position="110"/>
    </location>
</feature>
<dbReference type="InterPro" id="IPR012340">
    <property type="entry name" value="NA-bd_OB-fold"/>
</dbReference>
<protein>
    <recommendedName>
        <fullName evidence="3">Zinc finger Mcm10/DnaG-type domain-containing protein</fullName>
    </recommendedName>
</protein>
<evidence type="ECO:0000313" key="4">
    <source>
        <dbReference type="EMBL" id="EST05882.1"/>
    </source>
</evidence>
<gene>
    <name evidence="4" type="ORF">PSEUBRA_SCAF4g05004</name>
</gene>
<keyword evidence="5" id="KW-1185">Reference proteome</keyword>
<dbReference type="Pfam" id="PF09329">
    <property type="entry name" value="zf-primase"/>
    <property type="match status" value="1"/>
</dbReference>
<dbReference type="OrthoDB" id="202825at2759"/>
<feature type="compositionally biased region" description="Low complexity" evidence="2">
    <location>
        <begin position="363"/>
        <end position="383"/>
    </location>
</feature>
<feature type="compositionally biased region" description="Low complexity" evidence="2">
    <location>
        <begin position="632"/>
        <end position="659"/>
    </location>
</feature>
<evidence type="ECO:0000313" key="5">
    <source>
        <dbReference type="Proteomes" id="UP000019377"/>
    </source>
</evidence>
<evidence type="ECO:0000256" key="2">
    <source>
        <dbReference type="SAM" id="MobiDB-lite"/>
    </source>
</evidence>
<dbReference type="HOGENOM" id="CLU_013369_0_0_1"/>
<feature type="compositionally biased region" description="Polar residues" evidence="2">
    <location>
        <begin position="93"/>
        <end position="103"/>
    </location>
</feature>
<feature type="compositionally biased region" description="Acidic residues" evidence="2">
    <location>
        <begin position="739"/>
        <end position="748"/>
    </location>
</feature>
<dbReference type="GO" id="GO:0043596">
    <property type="term" value="C:nuclear replication fork"/>
    <property type="evidence" value="ECO:0007669"/>
    <property type="project" value="TreeGrafter"/>
</dbReference>
<dbReference type="GO" id="GO:0003697">
    <property type="term" value="F:single-stranded DNA binding"/>
    <property type="evidence" value="ECO:0007669"/>
    <property type="project" value="InterPro"/>
</dbReference>
<feature type="compositionally biased region" description="Basic and acidic residues" evidence="2">
    <location>
        <begin position="510"/>
        <end position="527"/>
    </location>
</feature>
<dbReference type="GO" id="GO:0003688">
    <property type="term" value="F:DNA replication origin binding"/>
    <property type="evidence" value="ECO:0007669"/>
    <property type="project" value="TreeGrafter"/>
</dbReference>
<dbReference type="Proteomes" id="UP000019377">
    <property type="component" value="Unassembled WGS sequence"/>
</dbReference>
<feature type="region of interest" description="Disordered" evidence="2">
    <location>
        <begin position="697"/>
        <end position="748"/>
    </location>
</feature>
<dbReference type="AlphaFoldDB" id="V5GIR6"/>
<dbReference type="GO" id="GO:0006270">
    <property type="term" value="P:DNA replication initiation"/>
    <property type="evidence" value="ECO:0007669"/>
    <property type="project" value="InterPro"/>
</dbReference>
<feature type="domain" description="Zinc finger Mcm10/DnaG-type" evidence="3">
    <location>
        <begin position="301"/>
        <end position="350"/>
    </location>
</feature>
<reference evidence="5" key="1">
    <citation type="journal article" date="2013" name="Genome Announc.">
        <title>Draft genome sequence of Pseudozyma brasiliensis sp. nov. strain GHG001, a high producer of endo-1,4-xylanase isolated from an insect pest of sugarcane.</title>
        <authorList>
            <person name="Oliveira J.V.D.C."/>
            <person name="dos Santos R.A.C."/>
            <person name="Borges T.A."/>
            <person name="Riano-Pachon D.M."/>
            <person name="Goldman G.H."/>
        </authorList>
    </citation>
    <scope>NUCLEOTIDE SEQUENCE [LARGE SCALE GENOMIC DNA]</scope>
    <source>
        <strain evidence="5">GHG001</strain>
    </source>
</reference>
<dbReference type="eggNOG" id="KOG3056">
    <property type="taxonomic scope" value="Eukaryota"/>
</dbReference>
<dbReference type="STRING" id="1365824.V5GIR6"/>
<feature type="region of interest" description="Disordered" evidence="2">
    <location>
        <begin position="497"/>
        <end position="538"/>
    </location>
</feature>
<organism evidence="4 5">
    <name type="scientific">Kalmanozyma brasiliensis (strain GHG001)</name>
    <name type="common">Yeast</name>
    <name type="synonym">Pseudozyma brasiliensis</name>
    <dbReference type="NCBI Taxonomy" id="1365824"/>
    <lineage>
        <taxon>Eukaryota</taxon>
        <taxon>Fungi</taxon>
        <taxon>Dikarya</taxon>
        <taxon>Basidiomycota</taxon>
        <taxon>Ustilaginomycotina</taxon>
        <taxon>Ustilaginomycetes</taxon>
        <taxon>Ustilaginales</taxon>
        <taxon>Ustilaginaceae</taxon>
        <taxon>Kalmanozyma</taxon>
    </lineage>
</organism>